<dbReference type="EMBL" id="FMZM01000008">
    <property type="protein sequence ID" value="SDD41963.1"/>
    <property type="molecule type" value="Genomic_DNA"/>
</dbReference>
<name>A0A1G6UKX8_9ACTN</name>
<organism evidence="1 2">
    <name type="scientific">Nocardioides lianchengensis</name>
    <dbReference type="NCBI Taxonomy" id="1045774"/>
    <lineage>
        <taxon>Bacteria</taxon>
        <taxon>Bacillati</taxon>
        <taxon>Actinomycetota</taxon>
        <taxon>Actinomycetes</taxon>
        <taxon>Propionibacteriales</taxon>
        <taxon>Nocardioidaceae</taxon>
        <taxon>Nocardioides</taxon>
    </lineage>
</organism>
<protein>
    <submittedName>
        <fullName evidence="1">Uncharacterized protein</fullName>
    </submittedName>
</protein>
<accession>A0A1G6UKX8</accession>
<dbReference type="RefSeq" id="WP_090857649.1">
    <property type="nucleotide sequence ID" value="NZ_FMZM01000008.1"/>
</dbReference>
<dbReference type="Proteomes" id="UP000199034">
    <property type="component" value="Unassembled WGS sequence"/>
</dbReference>
<dbReference type="STRING" id="1045774.SAMN05421872_10816"/>
<gene>
    <name evidence="1" type="ORF">SAMN05421872_10816</name>
</gene>
<reference evidence="1 2" key="1">
    <citation type="submission" date="2016-10" db="EMBL/GenBank/DDBJ databases">
        <authorList>
            <person name="de Groot N.N."/>
        </authorList>
    </citation>
    <scope>NUCLEOTIDE SEQUENCE [LARGE SCALE GENOMIC DNA]</scope>
    <source>
        <strain evidence="1 2">CGMCC 4.6858</strain>
    </source>
</reference>
<sequence length="63" mass="6623">MYDIATPAVITFLVGFAVLLVAGVVALAAGTAQLVTTLRSERQVRIARHETIGAHYFGLAGSH</sequence>
<proteinExistence type="predicted"/>
<evidence type="ECO:0000313" key="1">
    <source>
        <dbReference type="EMBL" id="SDD41963.1"/>
    </source>
</evidence>
<evidence type="ECO:0000313" key="2">
    <source>
        <dbReference type="Proteomes" id="UP000199034"/>
    </source>
</evidence>
<keyword evidence="2" id="KW-1185">Reference proteome</keyword>
<dbReference type="AlphaFoldDB" id="A0A1G6UKX8"/>